<keyword evidence="6" id="KW-1185">Reference proteome</keyword>
<dbReference type="EMBL" id="NKCI01000436">
    <property type="protein sequence ID" value="RSL41191.1"/>
    <property type="molecule type" value="Genomic_DNA"/>
</dbReference>
<feature type="compositionally biased region" description="Basic residues" evidence="3">
    <location>
        <begin position="605"/>
        <end position="619"/>
    </location>
</feature>
<dbReference type="PANTHER" id="PTHR10183:SF397">
    <property type="entry name" value="CALPAIN CATALYTIC DOMAIN-CONTAINING PROTEIN"/>
    <property type="match status" value="1"/>
</dbReference>
<dbReference type="Pfam" id="PF00648">
    <property type="entry name" value="Peptidase_C2"/>
    <property type="match status" value="1"/>
</dbReference>
<feature type="region of interest" description="Disordered" evidence="3">
    <location>
        <begin position="753"/>
        <end position="810"/>
    </location>
</feature>
<dbReference type="SMART" id="SM00230">
    <property type="entry name" value="CysPc"/>
    <property type="match status" value="1"/>
</dbReference>
<feature type="compositionally biased region" description="Basic and acidic residues" evidence="3">
    <location>
        <begin position="589"/>
        <end position="604"/>
    </location>
</feature>
<dbReference type="PANTHER" id="PTHR10183">
    <property type="entry name" value="CALPAIN"/>
    <property type="match status" value="1"/>
</dbReference>
<comment type="caution">
    <text evidence="5">The sequence shown here is derived from an EMBL/GenBank/DDBJ whole genome shotgun (WGS) entry which is preliminary data.</text>
</comment>
<dbReference type="Gene3D" id="3.90.70.10">
    <property type="entry name" value="Cysteine proteinases"/>
    <property type="match status" value="1"/>
</dbReference>
<dbReference type="GO" id="GO:0004198">
    <property type="term" value="F:calcium-dependent cysteine-type endopeptidase activity"/>
    <property type="evidence" value="ECO:0007669"/>
    <property type="project" value="InterPro"/>
</dbReference>
<feature type="active site" evidence="1">
    <location>
        <position position="352"/>
    </location>
</feature>
<gene>
    <name evidence="5" type="ORF">CEP54_015896</name>
</gene>
<dbReference type="GO" id="GO:0006508">
    <property type="term" value="P:proteolysis"/>
    <property type="evidence" value="ECO:0007669"/>
    <property type="project" value="InterPro"/>
</dbReference>
<dbReference type="Proteomes" id="UP000288168">
    <property type="component" value="Unassembled WGS sequence"/>
</dbReference>
<sequence length="810" mass="93131">MPGYTSSEESEDSRRPPKQSPEKLGESKQKHKRTKSMTPQQSINRTWRRFFRHQFNNGLAIIPFDPVPPPVNTGRSNRLLSEDYGRAAAECRLKVEKIVKECKRVNMRYRDPDWDLDWDFKHEKGHCLNTLGQKKFELSDTSLLSSEDRVPKAVKRVHEIFENPTFMKNIHGGGVKQGNLTSLERICVAYNVDVGIYGFVFYRDGEWIYSIIDDKLYLKSPCWDSPSTQRDLLQQFGQENAEKVYRETYQTGSRALFFAQCKDQNETWVPLLQKAYAKAHGDYSSLAGGWIGEALEDLTGGVTSELSISDILDKDEFWRRELSKVNDQFFFGASTGHLENRYGERDGIAETHAYTVLEARTLKNGQRLVKLRNPWGDTRKGIWDGPCSDGSKEWTRDIQEELGHKFGSDSVFWISYQDLLHKFSHIDRTRLLQDTDWRCCQRWVGVDVPWKAQYHERFHIKVTQSSPVILVISQLDGRYFNGLQGQYSFRLHFRLHSRENPDADSYIARSHGNYLMTRSVSAEIPTLLPGTYIVYVKVAGERDLSAEPVEEVVRRECLDRTENEKLLQVGYAHDLAHRKASALMDKAMKLRQGESFKKASESRRKERRRQWAKRHARRQATREQKKKDMEKYQRRHLESQSGVFNCQIRSQAKPSVEIKSGFDQAKAGTEKNKRRASSESNLSAPRSAVEYHSASKCPSDNEKKPTVADAVVSRNPSQLRNRLPWSRKYAFPLASPDSLRLTCQGHKFSTVARARVQESGSGKREDAEDKPSYVSVAESSASPVDDWEALYSSDDMTQQPRDDTLGNPSH</sequence>
<feature type="active site" evidence="1">
    <location>
        <position position="373"/>
    </location>
</feature>
<accession>A0A428NK74</accession>
<protein>
    <recommendedName>
        <fullName evidence="4">Calpain catalytic domain-containing protein</fullName>
    </recommendedName>
</protein>
<feature type="region of interest" description="Disordered" evidence="3">
    <location>
        <begin position="589"/>
        <end position="638"/>
    </location>
</feature>
<evidence type="ECO:0000256" key="2">
    <source>
        <dbReference type="PROSITE-ProRule" id="PRU00239"/>
    </source>
</evidence>
<dbReference type="PRINTS" id="PR00704">
    <property type="entry name" value="CALPAIN"/>
</dbReference>
<evidence type="ECO:0000313" key="6">
    <source>
        <dbReference type="Proteomes" id="UP000288168"/>
    </source>
</evidence>
<dbReference type="InterPro" id="IPR038765">
    <property type="entry name" value="Papain-like_cys_pep_sf"/>
</dbReference>
<dbReference type="OrthoDB" id="5065477at2759"/>
<organism evidence="5 6">
    <name type="scientific">Fusarium duplospermum</name>
    <dbReference type="NCBI Taxonomy" id="1325734"/>
    <lineage>
        <taxon>Eukaryota</taxon>
        <taxon>Fungi</taxon>
        <taxon>Dikarya</taxon>
        <taxon>Ascomycota</taxon>
        <taxon>Pezizomycotina</taxon>
        <taxon>Sordariomycetes</taxon>
        <taxon>Hypocreomycetidae</taxon>
        <taxon>Hypocreales</taxon>
        <taxon>Nectriaceae</taxon>
        <taxon>Fusarium</taxon>
        <taxon>Fusarium solani species complex</taxon>
    </lineage>
</organism>
<feature type="domain" description="Calpain catalytic" evidence="4">
    <location>
        <begin position="194"/>
        <end position="432"/>
    </location>
</feature>
<feature type="region of interest" description="Disordered" evidence="3">
    <location>
        <begin position="1"/>
        <end position="43"/>
    </location>
</feature>
<feature type="region of interest" description="Disordered" evidence="3">
    <location>
        <begin position="655"/>
        <end position="718"/>
    </location>
</feature>
<evidence type="ECO:0000256" key="1">
    <source>
        <dbReference type="PIRSR" id="PIRSR622684-1"/>
    </source>
</evidence>
<evidence type="ECO:0000256" key="3">
    <source>
        <dbReference type="SAM" id="MobiDB-lite"/>
    </source>
</evidence>
<comment type="caution">
    <text evidence="2">Lacks conserved residue(s) required for the propagation of feature annotation.</text>
</comment>
<name>A0A428NK74_9HYPO</name>
<evidence type="ECO:0000313" key="5">
    <source>
        <dbReference type="EMBL" id="RSL41191.1"/>
    </source>
</evidence>
<proteinExistence type="predicted"/>
<evidence type="ECO:0000259" key="4">
    <source>
        <dbReference type="PROSITE" id="PS50203"/>
    </source>
</evidence>
<dbReference type="InterPro" id="IPR001300">
    <property type="entry name" value="Peptidase_C2_calpain_cat"/>
</dbReference>
<feature type="compositionally biased region" description="Basic and acidic residues" evidence="3">
    <location>
        <begin position="12"/>
        <end position="28"/>
    </location>
</feature>
<dbReference type="AlphaFoldDB" id="A0A428NK74"/>
<reference evidence="5 6" key="1">
    <citation type="submission" date="2017-06" db="EMBL/GenBank/DDBJ databases">
        <title>Comparative genomic analysis of Ambrosia Fusariam Clade fungi.</title>
        <authorList>
            <person name="Stajich J.E."/>
            <person name="Carrillo J."/>
            <person name="Kijimoto T."/>
            <person name="Eskalen A."/>
            <person name="O'Donnell K."/>
            <person name="Kasson M."/>
        </authorList>
    </citation>
    <scope>NUCLEOTIDE SEQUENCE [LARGE SCALE GENOMIC DNA]</scope>
    <source>
        <strain evidence="5 6">NRRL62584</strain>
    </source>
</reference>
<dbReference type="InterPro" id="IPR022684">
    <property type="entry name" value="Calpain_cysteine_protease"/>
</dbReference>
<dbReference type="STRING" id="1325734.A0A428NK74"/>
<dbReference type="SUPFAM" id="SSF54001">
    <property type="entry name" value="Cysteine proteinases"/>
    <property type="match status" value="1"/>
</dbReference>
<feature type="compositionally biased region" description="Basic and acidic residues" evidence="3">
    <location>
        <begin position="620"/>
        <end position="638"/>
    </location>
</feature>
<dbReference type="PROSITE" id="PS50203">
    <property type="entry name" value="CALPAIN_CAT"/>
    <property type="match status" value="1"/>
</dbReference>
<feature type="compositionally biased region" description="Basic and acidic residues" evidence="3">
    <location>
        <begin position="761"/>
        <end position="771"/>
    </location>
</feature>